<organism evidence="2 3">
    <name type="scientific">Brettanomyces naardenensis</name>
    <name type="common">Yeast</name>
    <dbReference type="NCBI Taxonomy" id="13370"/>
    <lineage>
        <taxon>Eukaryota</taxon>
        <taxon>Fungi</taxon>
        <taxon>Dikarya</taxon>
        <taxon>Ascomycota</taxon>
        <taxon>Saccharomycotina</taxon>
        <taxon>Pichiomycetes</taxon>
        <taxon>Pichiales</taxon>
        <taxon>Pichiaceae</taxon>
        <taxon>Brettanomyces</taxon>
    </lineage>
</organism>
<dbReference type="OrthoDB" id="3991675at2759"/>
<dbReference type="EMBL" id="CAACVR010000023">
    <property type="protein sequence ID" value="VEU22522.1"/>
    <property type="molecule type" value="Genomic_DNA"/>
</dbReference>
<accession>A0A448YNL0</accession>
<dbReference type="AlphaFoldDB" id="A0A448YNL0"/>
<name>A0A448YNL0_BRENA</name>
<dbReference type="SUPFAM" id="SSF54236">
    <property type="entry name" value="Ubiquitin-like"/>
    <property type="match status" value="1"/>
</dbReference>
<evidence type="ECO:0000256" key="1">
    <source>
        <dbReference type="SAM" id="MobiDB-lite"/>
    </source>
</evidence>
<feature type="region of interest" description="Disordered" evidence="1">
    <location>
        <begin position="123"/>
        <end position="168"/>
    </location>
</feature>
<keyword evidence="3" id="KW-1185">Reference proteome</keyword>
<feature type="compositionally biased region" description="Low complexity" evidence="1">
    <location>
        <begin position="123"/>
        <end position="135"/>
    </location>
</feature>
<reference evidence="2 3" key="1">
    <citation type="submission" date="2018-12" db="EMBL/GenBank/DDBJ databases">
        <authorList>
            <person name="Tiukova I."/>
            <person name="Dainat J."/>
        </authorList>
    </citation>
    <scope>NUCLEOTIDE SEQUENCE [LARGE SCALE GENOMIC DNA]</scope>
</reference>
<feature type="compositionally biased region" description="Polar residues" evidence="1">
    <location>
        <begin position="180"/>
        <end position="193"/>
    </location>
</feature>
<dbReference type="InParanoid" id="A0A448YNL0"/>
<gene>
    <name evidence="2" type="ORF">BRENAR_LOCUS3253</name>
</gene>
<dbReference type="Gene3D" id="3.10.20.90">
    <property type="entry name" value="Phosphatidylinositol 3-kinase Catalytic Subunit, Chain A, domain 1"/>
    <property type="match status" value="1"/>
</dbReference>
<feature type="region of interest" description="Disordered" evidence="1">
    <location>
        <begin position="180"/>
        <end position="209"/>
    </location>
</feature>
<dbReference type="Proteomes" id="UP000290900">
    <property type="component" value="Unassembled WGS sequence"/>
</dbReference>
<protein>
    <submittedName>
        <fullName evidence="2">DEKNAAC103372</fullName>
    </submittedName>
</protein>
<dbReference type="InterPro" id="IPR029071">
    <property type="entry name" value="Ubiquitin-like_domsf"/>
</dbReference>
<sequence length="221" mass="24186">MFRVGDLREHIYSNWTKVVSGREHHGSESLENITEKPGSVERIQLLHLGQRLDPNRFVTDLNITLSHVIHIVVKPNDLRTEPVPEKKRFDRFASQIMKAKGQGKRRGSTSNIPVPAFVTSAAGSSSAAMSHNNGSLQSTNHAKRSMETSYHRKSSEETQTATDGTGDANRTCLIEETAVGTTCESQDRSQPTTPICEDSPPSLSTPSVLQAKEGSGCCIIM</sequence>
<evidence type="ECO:0000313" key="2">
    <source>
        <dbReference type="EMBL" id="VEU22522.1"/>
    </source>
</evidence>
<proteinExistence type="predicted"/>
<evidence type="ECO:0000313" key="3">
    <source>
        <dbReference type="Proteomes" id="UP000290900"/>
    </source>
</evidence>
<feature type="compositionally biased region" description="Basic and acidic residues" evidence="1">
    <location>
        <begin position="144"/>
        <end position="156"/>
    </location>
</feature>